<dbReference type="SMART" id="SM00248">
    <property type="entry name" value="ANK"/>
    <property type="match status" value="2"/>
</dbReference>
<protein>
    <submittedName>
        <fullName evidence="1">Ankyrin repeat domain-containing protein</fullName>
    </submittedName>
</protein>
<comment type="caution">
    <text evidence="1">The sequence shown here is derived from an EMBL/GenBank/DDBJ whole genome shotgun (WGS) entry which is preliminary data.</text>
</comment>
<evidence type="ECO:0000313" key="2">
    <source>
        <dbReference type="Proteomes" id="UP000652681"/>
    </source>
</evidence>
<sequence length="140" mass="15506">MNEDEFLDCVFEGDIEAVKKVIVENDRPGVNFVCHKLNATPLIIAVDSGFPAMVELFLMNGANPDFTRPGLSLPLYHAIELAEEAADYQGTDDSGLLEIIRLLMEYGANANALNYNETSPVDYAAHRYPPALKIINNYVK</sequence>
<dbReference type="Gene3D" id="1.25.40.20">
    <property type="entry name" value="Ankyrin repeat-containing domain"/>
    <property type="match status" value="1"/>
</dbReference>
<organism evidence="1 2">
    <name type="scientific">Taishania pollutisoli</name>
    <dbReference type="NCBI Taxonomy" id="2766479"/>
    <lineage>
        <taxon>Bacteria</taxon>
        <taxon>Pseudomonadati</taxon>
        <taxon>Bacteroidota</taxon>
        <taxon>Flavobacteriia</taxon>
        <taxon>Flavobacteriales</taxon>
        <taxon>Crocinitomicaceae</taxon>
        <taxon>Taishania</taxon>
    </lineage>
</organism>
<dbReference type="Proteomes" id="UP000652681">
    <property type="component" value="Unassembled WGS sequence"/>
</dbReference>
<dbReference type="RefSeq" id="WP_216713590.1">
    <property type="nucleotide sequence ID" value="NZ_JACVEL010000002.1"/>
</dbReference>
<evidence type="ECO:0000313" key="1">
    <source>
        <dbReference type="EMBL" id="MBC9811694.1"/>
    </source>
</evidence>
<dbReference type="InterPro" id="IPR036770">
    <property type="entry name" value="Ankyrin_rpt-contain_sf"/>
</dbReference>
<dbReference type="EMBL" id="JACVEL010000002">
    <property type="protein sequence ID" value="MBC9811694.1"/>
    <property type="molecule type" value="Genomic_DNA"/>
</dbReference>
<name>A0A8J6TST7_9FLAO</name>
<dbReference type="SUPFAM" id="SSF48403">
    <property type="entry name" value="Ankyrin repeat"/>
    <property type="match status" value="1"/>
</dbReference>
<dbReference type="InterPro" id="IPR002110">
    <property type="entry name" value="Ankyrin_rpt"/>
</dbReference>
<proteinExistence type="predicted"/>
<keyword evidence="2" id="KW-1185">Reference proteome</keyword>
<reference evidence="1" key="1">
    <citation type="submission" date="2020-09" db="EMBL/GenBank/DDBJ databases">
        <title>Taishania pollutisoli gen. nov., sp. nov., Isolated from Tetrabromobisphenol A-Contaminated Soil.</title>
        <authorList>
            <person name="Chen Q."/>
        </authorList>
    </citation>
    <scope>NUCLEOTIDE SEQUENCE</scope>
    <source>
        <strain evidence="1">CZZ-1</strain>
    </source>
</reference>
<gene>
    <name evidence="1" type="ORF">H9Y05_04315</name>
</gene>
<dbReference type="AlphaFoldDB" id="A0A8J6TST7"/>
<accession>A0A8J6TST7</accession>
<dbReference type="Pfam" id="PF00023">
    <property type="entry name" value="Ank"/>
    <property type="match status" value="1"/>
</dbReference>